<feature type="transmembrane region" description="Helical" evidence="1">
    <location>
        <begin position="94"/>
        <end position="114"/>
    </location>
</feature>
<evidence type="ECO:0000256" key="1">
    <source>
        <dbReference type="SAM" id="Phobius"/>
    </source>
</evidence>
<reference evidence="2 3" key="1">
    <citation type="submission" date="2007-10" db="EMBL/GenBank/DDBJ databases">
        <title>Complete sequence of Caldivirga maquilingensis IC-167.</title>
        <authorList>
            <consortium name="US DOE Joint Genome Institute"/>
            <person name="Copeland A."/>
            <person name="Lucas S."/>
            <person name="Lapidus A."/>
            <person name="Barry K."/>
            <person name="Glavina del Rio T."/>
            <person name="Dalin E."/>
            <person name="Tice H."/>
            <person name="Pitluck S."/>
            <person name="Saunders E."/>
            <person name="Brettin T."/>
            <person name="Bruce D."/>
            <person name="Detter J.C."/>
            <person name="Han C."/>
            <person name="Schmutz J."/>
            <person name="Larimer F."/>
            <person name="Land M."/>
            <person name="Hauser L."/>
            <person name="Kyrpides N."/>
            <person name="Ivanova N."/>
            <person name="Biddle J.F."/>
            <person name="Zhang Z."/>
            <person name="Fitz-Gibbon S.T."/>
            <person name="Lowe T.M."/>
            <person name="Saltikov C."/>
            <person name="House C.H."/>
            <person name="Richardson P."/>
        </authorList>
    </citation>
    <scope>NUCLEOTIDE SEQUENCE [LARGE SCALE GENOMIC DNA]</scope>
    <source>
        <strain evidence="3">ATCC 700844 / DSM 13496 / JCM 10307 / IC-167</strain>
    </source>
</reference>
<feature type="transmembrane region" description="Helical" evidence="1">
    <location>
        <begin position="189"/>
        <end position="210"/>
    </location>
</feature>
<dbReference type="eggNOG" id="arCOG05707">
    <property type="taxonomic scope" value="Archaea"/>
</dbReference>
<organism evidence="2 3">
    <name type="scientific">Caldivirga maquilingensis (strain ATCC 700844 / DSM 13496 / JCM 10307 / IC-167)</name>
    <dbReference type="NCBI Taxonomy" id="397948"/>
    <lineage>
        <taxon>Archaea</taxon>
        <taxon>Thermoproteota</taxon>
        <taxon>Thermoprotei</taxon>
        <taxon>Thermoproteales</taxon>
        <taxon>Thermoproteaceae</taxon>
        <taxon>Caldivirga</taxon>
    </lineage>
</organism>
<proteinExistence type="predicted"/>
<accession>A8M992</accession>
<dbReference type="HOGENOM" id="CLU_777599_0_0_2"/>
<feature type="transmembrane region" description="Helical" evidence="1">
    <location>
        <begin position="68"/>
        <end position="88"/>
    </location>
</feature>
<dbReference type="AlphaFoldDB" id="A8M992"/>
<dbReference type="EMBL" id="CP000852">
    <property type="protein sequence ID" value="ABW02311.1"/>
    <property type="molecule type" value="Genomic_DNA"/>
</dbReference>
<feature type="transmembrane region" description="Helical" evidence="1">
    <location>
        <begin position="247"/>
        <end position="266"/>
    </location>
</feature>
<keyword evidence="1" id="KW-1133">Transmembrane helix</keyword>
<dbReference type="STRING" id="397948.Cmaq_1487"/>
<feature type="transmembrane region" description="Helical" evidence="1">
    <location>
        <begin position="153"/>
        <end position="177"/>
    </location>
</feature>
<name>A8M992_CALMQ</name>
<protein>
    <submittedName>
        <fullName evidence="2">Uncharacterized protein</fullName>
    </submittedName>
</protein>
<keyword evidence="3" id="KW-1185">Reference proteome</keyword>
<evidence type="ECO:0000313" key="2">
    <source>
        <dbReference type="EMBL" id="ABW02311.1"/>
    </source>
</evidence>
<sequence>MVMGLGLLVFGGLLGISMLWQGQGIGLLRVLLPYTDSHWFIMVYGFFLALIGNEILVVLSMEWSGRPAILDLQLFFLIMLASSITLRILGLHYLSYVLTALAFLPLVFHVKTTYLKSSILGLKPTLYNYLILTTLIITVGVILYAAYGSLNGVTVYVPIMSLVFPVGTILAILVRDLSLITGVRVSVPGYYHVLMYSLVIIGVLSMPTLAYTQYSIIPASLIIMGSIMAILGSGLLRAKTSRPLSIIELYTAFSWLMASGTLIITAQLTNKPWDYVDAFIHSITLGFLFNVIFGVDVILTDWLLAYGGRGGAVTVRVGRSMRRSIPKALILPYMLLNLGVALRVIYDIALIPWAGALTGVLSGLGILAFLGYNMGRVVINQAPWLKLSKLERP</sequence>
<dbReference type="Proteomes" id="UP000001137">
    <property type="component" value="Chromosome"/>
</dbReference>
<gene>
    <name evidence="2" type="ordered locus">Cmaq_1487</name>
</gene>
<feature type="transmembrane region" description="Helical" evidence="1">
    <location>
        <begin position="126"/>
        <end position="147"/>
    </location>
</feature>
<feature type="transmembrane region" description="Helical" evidence="1">
    <location>
        <begin position="278"/>
        <end position="304"/>
    </location>
</feature>
<feature type="transmembrane region" description="Helical" evidence="1">
    <location>
        <begin position="40"/>
        <end position="61"/>
    </location>
</feature>
<keyword evidence="1" id="KW-0472">Membrane</keyword>
<dbReference type="KEGG" id="cma:Cmaq_1487"/>
<evidence type="ECO:0000313" key="3">
    <source>
        <dbReference type="Proteomes" id="UP000001137"/>
    </source>
</evidence>
<feature type="transmembrane region" description="Helical" evidence="1">
    <location>
        <begin position="216"/>
        <end position="235"/>
    </location>
</feature>
<feature type="transmembrane region" description="Helical" evidence="1">
    <location>
        <begin position="325"/>
        <end position="345"/>
    </location>
</feature>
<feature type="transmembrane region" description="Helical" evidence="1">
    <location>
        <begin position="351"/>
        <end position="372"/>
    </location>
</feature>
<keyword evidence="1" id="KW-0812">Transmembrane</keyword>